<name>A0A194USD5_CYTMA</name>
<accession>A0A194USD5</accession>
<dbReference type="Proteomes" id="UP000078576">
    <property type="component" value="Unassembled WGS sequence"/>
</dbReference>
<dbReference type="AlphaFoldDB" id="A0A194USD5"/>
<reference evidence="2" key="1">
    <citation type="submission" date="2014-12" db="EMBL/GenBank/DDBJ databases">
        <title>Genome Sequence of Valsa Canker Pathogens Uncovers a Specific Adaption of Colonization on Woody Bark.</title>
        <authorList>
            <person name="Yin Z."/>
            <person name="Liu H."/>
            <person name="Gao X."/>
            <person name="Li Z."/>
            <person name="Song N."/>
            <person name="Ke X."/>
            <person name="Dai Q."/>
            <person name="Wu Y."/>
            <person name="Sun Y."/>
            <person name="Xu J.-R."/>
            <person name="Kang Z.K."/>
            <person name="Wang L."/>
            <person name="Huang L."/>
        </authorList>
    </citation>
    <scope>NUCLEOTIDE SEQUENCE [LARGE SCALE GENOMIC DNA]</scope>
    <source>
        <strain evidence="2">SXYL134</strain>
    </source>
</reference>
<protein>
    <submittedName>
        <fullName evidence="1">Uncharacterized protein</fullName>
    </submittedName>
</protein>
<keyword evidence="2" id="KW-1185">Reference proteome</keyword>
<gene>
    <name evidence="1" type="ORF">VP1G_02002</name>
</gene>
<organism evidence="1 2">
    <name type="scientific">Cytospora mali</name>
    <name type="common">Apple Valsa canker fungus</name>
    <name type="synonym">Valsa mali</name>
    <dbReference type="NCBI Taxonomy" id="578113"/>
    <lineage>
        <taxon>Eukaryota</taxon>
        <taxon>Fungi</taxon>
        <taxon>Dikarya</taxon>
        <taxon>Ascomycota</taxon>
        <taxon>Pezizomycotina</taxon>
        <taxon>Sordariomycetes</taxon>
        <taxon>Sordariomycetidae</taxon>
        <taxon>Diaporthales</taxon>
        <taxon>Cytosporaceae</taxon>
        <taxon>Cytospora</taxon>
    </lineage>
</organism>
<evidence type="ECO:0000313" key="1">
    <source>
        <dbReference type="EMBL" id="KUI54549.1"/>
    </source>
</evidence>
<evidence type="ECO:0000313" key="2">
    <source>
        <dbReference type="Proteomes" id="UP000078576"/>
    </source>
</evidence>
<dbReference type="EMBL" id="KN714674">
    <property type="protein sequence ID" value="KUI54549.1"/>
    <property type="molecule type" value="Genomic_DNA"/>
</dbReference>
<sequence>MPASLMANTTSSMDSHVSMILPFRVSEDKDVRSEYAAHLGDGRSVVLIQRNSSWLVAPFRNPPPGESGEAMFRIATFLVVLAGEVRRKWAAVRVSHARIVRRGGDAMASPLPFEEGRGWALGAITSSAASMPRRARGCADRSEGMTLLMVALAFFARASRLKAGGGRPMEGSVLPMTASLVSVKLFGMG</sequence>
<proteinExistence type="predicted"/>